<dbReference type="Proteomes" id="UP000683428">
    <property type="component" value="Chromosome"/>
</dbReference>
<keyword evidence="2" id="KW-1185">Reference proteome</keyword>
<evidence type="ECO:0000313" key="1">
    <source>
        <dbReference type="EMBL" id="QWT48141.1"/>
    </source>
</evidence>
<proteinExistence type="predicted"/>
<gene>
    <name evidence="1" type="ORF">Azoinq_09700</name>
</gene>
<reference evidence="1" key="1">
    <citation type="submission" date="2020-11" db="EMBL/GenBank/DDBJ databases">
        <title>Azospira inquinata sp. nov.</title>
        <authorList>
            <person name="Moe W.M."/>
            <person name="Mikes M.C."/>
        </authorList>
    </citation>
    <scope>NUCLEOTIDE SEQUENCE</scope>
    <source>
        <strain evidence="1">Azo-3</strain>
    </source>
</reference>
<organism evidence="1 2">
    <name type="scientific">Azospira inquinata</name>
    <dbReference type="NCBI Taxonomy" id="2785627"/>
    <lineage>
        <taxon>Bacteria</taxon>
        <taxon>Pseudomonadati</taxon>
        <taxon>Pseudomonadota</taxon>
        <taxon>Betaproteobacteria</taxon>
        <taxon>Rhodocyclales</taxon>
        <taxon>Rhodocyclaceae</taxon>
        <taxon>Azospira</taxon>
    </lineage>
</organism>
<dbReference type="AlphaFoldDB" id="A0A975SKR0"/>
<sequence>MTEPVWMPLAQVAPDTPLAADLRGEGGVLLLPVGTVLSEAVRLRLERKGIDQVPVLPPPPPVDSPQALAAAAREAAALAELEARLGRLFRLAGDGPTATLLHQAVFAYRRQHPLPGPNSDGEVTP</sequence>
<protein>
    <submittedName>
        <fullName evidence="1">Uncharacterized protein</fullName>
    </submittedName>
</protein>
<evidence type="ECO:0000313" key="2">
    <source>
        <dbReference type="Proteomes" id="UP000683428"/>
    </source>
</evidence>
<accession>A0A975SKR0</accession>
<dbReference type="KEGG" id="aiq:Azoinq_09700"/>
<dbReference type="RefSeq" id="WP_216129597.1">
    <property type="nucleotide sequence ID" value="NZ_CP064782.1"/>
</dbReference>
<dbReference type="EMBL" id="CP064782">
    <property type="protein sequence ID" value="QWT48141.1"/>
    <property type="molecule type" value="Genomic_DNA"/>
</dbReference>
<name>A0A975SKR0_9RHOO</name>